<reference evidence="1" key="1">
    <citation type="submission" date="2022-07" db="EMBL/GenBank/DDBJ databases">
        <title>Genome Sequence of Phlebia brevispora.</title>
        <authorList>
            <person name="Buettner E."/>
        </authorList>
    </citation>
    <scope>NUCLEOTIDE SEQUENCE</scope>
    <source>
        <strain evidence="1">MPL23</strain>
    </source>
</reference>
<evidence type="ECO:0000313" key="1">
    <source>
        <dbReference type="EMBL" id="KAJ3540134.1"/>
    </source>
</evidence>
<evidence type="ECO:0000313" key="2">
    <source>
        <dbReference type="Proteomes" id="UP001148662"/>
    </source>
</evidence>
<gene>
    <name evidence="1" type="ORF">NM688_g6265</name>
</gene>
<keyword evidence="2" id="KW-1185">Reference proteome</keyword>
<proteinExistence type="predicted"/>
<protein>
    <submittedName>
        <fullName evidence="1">Uncharacterized protein</fullName>
    </submittedName>
</protein>
<comment type="caution">
    <text evidence="1">The sequence shown here is derived from an EMBL/GenBank/DDBJ whole genome shotgun (WGS) entry which is preliminary data.</text>
</comment>
<dbReference type="EMBL" id="JANHOG010001265">
    <property type="protein sequence ID" value="KAJ3540134.1"/>
    <property type="molecule type" value="Genomic_DNA"/>
</dbReference>
<organism evidence="1 2">
    <name type="scientific">Phlebia brevispora</name>
    <dbReference type="NCBI Taxonomy" id="194682"/>
    <lineage>
        <taxon>Eukaryota</taxon>
        <taxon>Fungi</taxon>
        <taxon>Dikarya</taxon>
        <taxon>Basidiomycota</taxon>
        <taxon>Agaricomycotina</taxon>
        <taxon>Agaricomycetes</taxon>
        <taxon>Polyporales</taxon>
        <taxon>Meruliaceae</taxon>
        <taxon>Phlebia</taxon>
    </lineage>
</organism>
<dbReference type="Proteomes" id="UP001148662">
    <property type="component" value="Unassembled WGS sequence"/>
</dbReference>
<sequence>MAQAPSSGASPRAPIIAIPFKFAPSLYRPDNPHSIHEGPTNCAVRHPYPLPIIALAEDRDRLEPGTGSLSNYEAQAYDGLHTALIPGNLPPAIISAVLRDPPSGLQDATPATTPDAPKSTAGVSFVCPSLGPSDFLSPIPEVHVCRNPNSPTPIPSYDRVSDPGSFAVRLAHGAEIEQVRSMTGAFYEPQELVEFCRNGVPGVPLKDFLDPCGGGMTANLDNADDTTVFEDFRPKGQYPWSKARYMLFWPGYQLQTRQQYVYYPKTGLITRRAVVIQVAEFIRDFFAAHEDMELAARSEHRKWSIGAQGIKLENLELVKLLRISKASVMPVLRYSTAV</sequence>
<accession>A0ACC1SHW7</accession>
<name>A0ACC1SHW7_9APHY</name>